<evidence type="ECO:0000259" key="10">
    <source>
        <dbReference type="Pfam" id="PF00576"/>
    </source>
</evidence>
<dbReference type="SUPFAM" id="SSF49472">
    <property type="entry name" value="Transthyretin (synonym: prealbumin)"/>
    <property type="match status" value="1"/>
</dbReference>
<proteinExistence type="inferred from homology"/>
<dbReference type="PROSITE" id="PS00768">
    <property type="entry name" value="TRANSTHYRETIN_1"/>
    <property type="match status" value="1"/>
</dbReference>
<evidence type="ECO:0000256" key="1">
    <source>
        <dbReference type="ARBA" id="ARBA00001043"/>
    </source>
</evidence>
<accession>A0ABW1WAL3</accession>
<dbReference type="Proteomes" id="UP001596264">
    <property type="component" value="Unassembled WGS sequence"/>
</dbReference>
<evidence type="ECO:0000313" key="11">
    <source>
        <dbReference type="EMBL" id="MFC6381623.1"/>
    </source>
</evidence>
<dbReference type="GO" id="GO:0033971">
    <property type="term" value="F:hydroxyisourate hydrolase activity"/>
    <property type="evidence" value="ECO:0007669"/>
    <property type="project" value="UniProtKB-EC"/>
</dbReference>
<dbReference type="CDD" id="cd05822">
    <property type="entry name" value="TLP_HIUase"/>
    <property type="match status" value="1"/>
</dbReference>
<keyword evidence="12" id="KW-1185">Reference proteome</keyword>
<dbReference type="InterPro" id="IPR036817">
    <property type="entry name" value="Transthyretin/HIU_hydrolase_sf"/>
</dbReference>
<comment type="function">
    <text evidence="2">Catalyzes the hydrolysis of 5-hydroxyisourate (HIU) to 2-oxo-4-hydroxy-4-carboxy-5-ureidoimidazoline (OHCU).</text>
</comment>
<name>A0ABW1WAL3_9GAMM</name>
<dbReference type="InterPro" id="IPR023416">
    <property type="entry name" value="Transthyretin/HIU_hydrolase_d"/>
</dbReference>
<evidence type="ECO:0000256" key="3">
    <source>
        <dbReference type="ARBA" id="ARBA00009850"/>
    </source>
</evidence>
<organism evidence="11 12">
    <name type="scientific">Psychrobacter glacincola</name>
    <dbReference type="NCBI Taxonomy" id="56810"/>
    <lineage>
        <taxon>Bacteria</taxon>
        <taxon>Pseudomonadati</taxon>
        <taxon>Pseudomonadota</taxon>
        <taxon>Gammaproteobacteria</taxon>
        <taxon>Moraxellales</taxon>
        <taxon>Moraxellaceae</taxon>
        <taxon>Psychrobacter</taxon>
    </lineage>
</organism>
<dbReference type="EMBL" id="JBHSTZ010000025">
    <property type="protein sequence ID" value="MFC6381623.1"/>
    <property type="molecule type" value="Genomic_DNA"/>
</dbReference>
<reference evidence="12" key="1">
    <citation type="journal article" date="2019" name="Int. J. Syst. Evol. Microbiol.">
        <title>The Global Catalogue of Microorganisms (GCM) 10K type strain sequencing project: providing services to taxonomists for standard genome sequencing and annotation.</title>
        <authorList>
            <consortium name="The Broad Institute Genomics Platform"/>
            <consortium name="The Broad Institute Genome Sequencing Center for Infectious Disease"/>
            <person name="Wu L."/>
            <person name="Ma J."/>
        </authorList>
    </citation>
    <scope>NUCLEOTIDE SEQUENCE [LARGE SCALE GENOMIC DNA]</scope>
    <source>
        <strain evidence="12">CCM 2050</strain>
    </source>
</reference>
<evidence type="ECO:0000313" key="12">
    <source>
        <dbReference type="Proteomes" id="UP001596264"/>
    </source>
</evidence>
<evidence type="ECO:0000256" key="6">
    <source>
        <dbReference type="ARBA" id="ARBA00017539"/>
    </source>
</evidence>
<dbReference type="InterPro" id="IPR000895">
    <property type="entry name" value="Transthyretin/HIU_hydrolase"/>
</dbReference>
<sequence length="122" mass="13338">MSGTLSSHILDTHLGKPAADIAVTLHRVSASGEPSLLANGVTNADGRVTPDSWAFNPEIDIAEYHLDVGRYTLTFDTQAYFDAQNLTVFYPQVVIDFMIQDNGHYHVPLLLSAHGYGTYRGS</sequence>
<dbReference type="RefSeq" id="WP_201561810.1">
    <property type="nucleotide sequence ID" value="NZ_CAJGZK010000004.1"/>
</dbReference>
<evidence type="ECO:0000256" key="7">
    <source>
        <dbReference type="ARBA" id="ARBA00022631"/>
    </source>
</evidence>
<evidence type="ECO:0000256" key="9">
    <source>
        <dbReference type="RuleBase" id="RU361270"/>
    </source>
</evidence>
<dbReference type="NCBIfam" id="TIGR02962">
    <property type="entry name" value="hdxy_isourate"/>
    <property type="match status" value="1"/>
</dbReference>
<dbReference type="EC" id="3.5.2.17" evidence="5 9"/>
<evidence type="ECO:0000256" key="2">
    <source>
        <dbReference type="ARBA" id="ARBA00002704"/>
    </source>
</evidence>
<comment type="similarity">
    <text evidence="3 9">Belongs to the transthyretin family. 5-hydroxyisourate hydrolase subfamily.</text>
</comment>
<comment type="catalytic activity">
    <reaction evidence="1 9">
        <text>5-hydroxyisourate + H2O = 5-hydroxy-2-oxo-4-ureido-2,5-dihydro-1H-imidazole-5-carboxylate + H(+)</text>
        <dbReference type="Rhea" id="RHEA:23736"/>
        <dbReference type="ChEBI" id="CHEBI:15377"/>
        <dbReference type="ChEBI" id="CHEBI:15378"/>
        <dbReference type="ChEBI" id="CHEBI:18072"/>
        <dbReference type="ChEBI" id="CHEBI:58639"/>
        <dbReference type="EC" id="3.5.2.17"/>
    </reaction>
</comment>
<evidence type="ECO:0000256" key="4">
    <source>
        <dbReference type="ARBA" id="ARBA00011881"/>
    </source>
</evidence>
<keyword evidence="7 9" id="KW-0659">Purine metabolism</keyword>
<dbReference type="PANTHER" id="PTHR10395:SF7">
    <property type="entry name" value="5-HYDROXYISOURATE HYDROLASE"/>
    <property type="match status" value="1"/>
</dbReference>
<keyword evidence="8 9" id="KW-0378">Hydrolase</keyword>
<feature type="domain" description="Transthyretin/hydroxyisourate hydrolase" evidence="10">
    <location>
        <begin position="5"/>
        <end position="121"/>
    </location>
</feature>
<gene>
    <name evidence="11" type="primary">uraH</name>
    <name evidence="11" type="ORF">ACFP58_09175</name>
</gene>
<dbReference type="Pfam" id="PF00576">
    <property type="entry name" value="Transthyretin"/>
    <property type="match status" value="1"/>
</dbReference>
<dbReference type="PRINTS" id="PR00189">
    <property type="entry name" value="TRNSTHYRETIN"/>
</dbReference>
<dbReference type="Gene3D" id="2.60.40.180">
    <property type="entry name" value="Transthyretin/hydroxyisourate hydrolase domain"/>
    <property type="match status" value="1"/>
</dbReference>
<dbReference type="PANTHER" id="PTHR10395">
    <property type="entry name" value="URICASE AND TRANSTHYRETIN-RELATED"/>
    <property type="match status" value="1"/>
</dbReference>
<evidence type="ECO:0000256" key="8">
    <source>
        <dbReference type="ARBA" id="ARBA00022801"/>
    </source>
</evidence>
<dbReference type="InterPro" id="IPR014306">
    <property type="entry name" value="Hydroxyisourate_hydrolase"/>
</dbReference>
<evidence type="ECO:0000256" key="5">
    <source>
        <dbReference type="ARBA" id="ARBA00012609"/>
    </source>
</evidence>
<comment type="subunit">
    <text evidence="4 9">Homotetramer.</text>
</comment>
<protein>
    <recommendedName>
        <fullName evidence="6 9">5-hydroxyisourate hydrolase</fullName>
        <shortName evidence="9">HIU hydrolase</shortName>
        <shortName evidence="9">HIUHase</shortName>
        <ecNumber evidence="5 9">3.5.2.17</ecNumber>
    </recommendedName>
</protein>
<dbReference type="InterPro" id="IPR023418">
    <property type="entry name" value="Thyroxine_BS"/>
</dbReference>
<comment type="caution">
    <text evidence="11">The sequence shown here is derived from an EMBL/GenBank/DDBJ whole genome shotgun (WGS) entry which is preliminary data.</text>
</comment>